<dbReference type="Gene3D" id="3.40.50.12780">
    <property type="entry name" value="N-terminal domain of ligase-like"/>
    <property type="match status" value="1"/>
</dbReference>
<dbReference type="SUPFAM" id="SSF56801">
    <property type="entry name" value="Acetyl-CoA synthetase-like"/>
    <property type="match status" value="1"/>
</dbReference>
<dbReference type="PANTHER" id="PTHR36932:SF1">
    <property type="entry name" value="CAPSULAR POLYSACCHARIDE BIOSYNTHESIS PROTEIN"/>
    <property type="match status" value="1"/>
</dbReference>
<name>A0A3B1AQR0_9ZZZZ</name>
<evidence type="ECO:0008006" key="2">
    <source>
        <dbReference type="Google" id="ProtNLM"/>
    </source>
</evidence>
<sequence>MFKRLRCRLHKKRHPTRYTLLPSLLQQQSLGRTELLSRQQRDLNKIIRFSIEHTDYYKNKYAGLSAVYLNNFEITQLPILHKHDLIQHRENMVSNIVNRENIRLGHTGGSTGNPLSFYYDDYKTELMRAGMSRSYMWSGWQPGEKILNFWGAKEDIKADKLKSAYHEFIAAEKTIAAWEYGEAELYQWVCFIKNYKPVLLQGYASILADVAAFIIDNEINMPRSLKGIYSTAEVLYDWQRELMQRAFNCKVYNQYGCREIPNIGVECSQGNIHIFTDMVYLESINTDGEDRLIITSLTNYMMPMIRYENGDNGKLKPGQCSCGSAFPMMEMGVCRSNDFIKTANGNKIAPSYFNRLLDGLTEIKQYQFVQTQINQLSINIHAETQLDTTILNAIKETISNDLGEEMQLAIHYVDKIERSRSGKHRFVICELE</sequence>
<proteinExistence type="predicted"/>
<dbReference type="AlphaFoldDB" id="A0A3B1AQR0"/>
<dbReference type="PANTHER" id="PTHR36932">
    <property type="entry name" value="CAPSULAR POLYSACCHARIDE BIOSYNTHESIS PROTEIN"/>
    <property type="match status" value="1"/>
</dbReference>
<protein>
    <recommendedName>
        <fullName evidence="2">Capsular polysaccharide biosynthesis protein</fullName>
    </recommendedName>
</protein>
<dbReference type="EMBL" id="UOFY01000027">
    <property type="protein sequence ID" value="VAX08319.1"/>
    <property type="molecule type" value="Genomic_DNA"/>
</dbReference>
<organism evidence="1">
    <name type="scientific">hydrothermal vent metagenome</name>
    <dbReference type="NCBI Taxonomy" id="652676"/>
    <lineage>
        <taxon>unclassified sequences</taxon>
        <taxon>metagenomes</taxon>
        <taxon>ecological metagenomes</taxon>
    </lineage>
</organism>
<accession>A0A3B1AQR0</accession>
<dbReference type="InterPro" id="IPR053158">
    <property type="entry name" value="CapK_Type1_Caps_Biosynth"/>
</dbReference>
<dbReference type="InterPro" id="IPR042099">
    <property type="entry name" value="ANL_N_sf"/>
</dbReference>
<reference evidence="1" key="1">
    <citation type="submission" date="2018-06" db="EMBL/GenBank/DDBJ databases">
        <authorList>
            <person name="Zhirakovskaya E."/>
        </authorList>
    </citation>
    <scope>NUCLEOTIDE SEQUENCE</scope>
</reference>
<gene>
    <name evidence="1" type="ORF">MNBD_GAMMA25-523</name>
</gene>
<evidence type="ECO:0000313" key="1">
    <source>
        <dbReference type="EMBL" id="VAX08319.1"/>
    </source>
</evidence>